<dbReference type="EMBL" id="GBXM01044764">
    <property type="protein sequence ID" value="JAH63813.1"/>
    <property type="molecule type" value="Transcribed_RNA"/>
</dbReference>
<keyword evidence="1" id="KW-0472">Membrane</keyword>
<reference evidence="2" key="2">
    <citation type="journal article" date="2015" name="Fish Shellfish Immunol.">
        <title>Early steps in the European eel (Anguilla anguilla)-Vibrio vulnificus interaction in the gills: Role of the RtxA13 toxin.</title>
        <authorList>
            <person name="Callol A."/>
            <person name="Pajuelo D."/>
            <person name="Ebbesson L."/>
            <person name="Teles M."/>
            <person name="MacKenzie S."/>
            <person name="Amaro C."/>
        </authorList>
    </citation>
    <scope>NUCLEOTIDE SEQUENCE</scope>
</reference>
<evidence type="ECO:0000256" key="1">
    <source>
        <dbReference type="SAM" id="Phobius"/>
    </source>
</evidence>
<evidence type="ECO:0000313" key="2">
    <source>
        <dbReference type="EMBL" id="JAH63813.1"/>
    </source>
</evidence>
<name>A0A0E9UFW8_ANGAN</name>
<proteinExistence type="predicted"/>
<reference evidence="2" key="1">
    <citation type="submission" date="2014-11" db="EMBL/GenBank/DDBJ databases">
        <authorList>
            <person name="Amaro Gonzalez C."/>
        </authorList>
    </citation>
    <scope>NUCLEOTIDE SEQUENCE</scope>
</reference>
<accession>A0A0E9UFW8</accession>
<organism evidence="2">
    <name type="scientific">Anguilla anguilla</name>
    <name type="common">European freshwater eel</name>
    <name type="synonym">Muraena anguilla</name>
    <dbReference type="NCBI Taxonomy" id="7936"/>
    <lineage>
        <taxon>Eukaryota</taxon>
        <taxon>Metazoa</taxon>
        <taxon>Chordata</taxon>
        <taxon>Craniata</taxon>
        <taxon>Vertebrata</taxon>
        <taxon>Euteleostomi</taxon>
        <taxon>Actinopterygii</taxon>
        <taxon>Neopterygii</taxon>
        <taxon>Teleostei</taxon>
        <taxon>Anguilliformes</taxon>
        <taxon>Anguillidae</taxon>
        <taxon>Anguilla</taxon>
    </lineage>
</organism>
<keyword evidence="1" id="KW-1133">Transmembrane helix</keyword>
<feature type="transmembrane region" description="Helical" evidence="1">
    <location>
        <begin position="21"/>
        <end position="38"/>
    </location>
</feature>
<keyword evidence="1" id="KW-0812">Transmembrane</keyword>
<protein>
    <submittedName>
        <fullName evidence="2">Uncharacterized protein</fullName>
    </submittedName>
</protein>
<sequence>MSLFCENGEYRDDRSDKWERYLILCFGIVCMSLCVWLAECPMTFAECVRCVKYVAQNGVAPLAHSSPW</sequence>
<dbReference type="AlphaFoldDB" id="A0A0E9UFW8"/>